<reference evidence="3 5" key="2">
    <citation type="submission" date="2016-10" db="EMBL/GenBank/DDBJ databases">
        <authorList>
            <person name="Varghese N."/>
            <person name="Submissions S."/>
        </authorList>
    </citation>
    <scope>NUCLEOTIDE SEQUENCE [LARGE SCALE GENOMIC DNA]</scope>
    <source>
        <strain evidence="3 5">DSM 2094</strain>
    </source>
</reference>
<dbReference type="EMBL" id="FOQC01000072">
    <property type="protein sequence ID" value="SFI19877.1"/>
    <property type="molecule type" value="Genomic_DNA"/>
</dbReference>
<proteinExistence type="predicted"/>
<evidence type="ECO:0000259" key="1">
    <source>
        <dbReference type="Pfam" id="PF00534"/>
    </source>
</evidence>
<keyword evidence="2" id="KW-0808">Transferase</keyword>
<dbReference type="Pfam" id="PF00534">
    <property type="entry name" value="Glycos_transf_1"/>
    <property type="match status" value="1"/>
</dbReference>
<dbReference type="AlphaFoldDB" id="A0AB38BLL3"/>
<keyword evidence="4" id="KW-1185">Reference proteome</keyword>
<dbReference type="PANTHER" id="PTHR45947">
    <property type="entry name" value="SULFOQUINOVOSYL TRANSFERASE SQD2"/>
    <property type="match status" value="1"/>
</dbReference>
<organism evidence="3 5">
    <name type="scientific">Trichococcus flocculiformis</name>
    <dbReference type="NCBI Taxonomy" id="82803"/>
    <lineage>
        <taxon>Bacteria</taxon>
        <taxon>Bacillati</taxon>
        <taxon>Bacillota</taxon>
        <taxon>Bacilli</taxon>
        <taxon>Lactobacillales</taxon>
        <taxon>Carnobacteriaceae</taxon>
        <taxon>Trichococcus</taxon>
    </lineage>
</organism>
<dbReference type="EMBL" id="FJMZ01000054">
    <property type="protein sequence ID" value="CZR03836.1"/>
    <property type="molecule type" value="Genomic_DNA"/>
</dbReference>
<dbReference type="CDD" id="cd03801">
    <property type="entry name" value="GT4_PimA-like"/>
    <property type="match status" value="1"/>
</dbReference>
<dbReference type="RefSeq" id="WP_086990734.1">
    <property type="nucleotide sequence ID" value="NZ_FJMZ01000054.1"/>
</dbReference>
<feature type="domain" description="Glycosyl transferase family 1" evidence="1">
    <location>
        <begin position="227"/>
        <end position="394"/>
    </location>
</feature>
<dbReference type="InterPro" id="IPR050194">
    <property type="entry name" value="Glycosyltransferase_grp1"/>
</dbReference>
<dbReference type="Gene3D" id="3.40.50.2000">
    <property type="entry name" value="Glycogen Phosphorylase B"/>
    <property type="match status" value="2"/>
</dbReference>
<dbReference type="InterPro" id="IPR001296">
    <property type="entry name" value="Glyco_trans_1"/>
</dbReference>
<accession>A0AB38BLL3</accession>
<evidence type="ECO:0000313" key="4">
    <source>
        <dbReference type="Proteomes" id="UP000195947"/>
    </source>
</evidence>
<evidence type="ECO:0000313" key="3">
    <source>
        <dbReference type="EMBL" id="SFI19877.1"/>
    </source>
</evidence>
<reference evidence="2 4" key="1">
    <citation type="submission" date="2016-02" db="EMBL/GenBank/DDBJ databases">
        <authorList>
            <person name="Strepis N."/>
        </authorList>
    </citation>
    <scope>NUCLEOTIDE SEQUENCE [LARGE SCALE GENOMIC DNA]</scope>
    <source>
        <strain evidence="2">Trichococcus flocculiformis</strain>
    </source>
</reference>
<dbReference type="PANTHER" id="PTHR45947:SF14">
    <property type="entry name" value="SLL1723 PROTEIN"/>
    <property type="match status" value="1"/>
</dbReference>
<gene>
    <name evidence="3" type="ORF">SAMN04488507_10725</name>
    <name evidence="2" type="ORF">TFLO_2865</name>
</gene>
<evidence type="ECO:0000313" key="2">
    <source>
        <dbReference type="EMBL" id="CZR03836.1"/>
    </source>
</evidence>
<dbReference type="GO" id="GO:0016757">
    <property type="term" value="F:glycosyltransferase activity"/>
    <property type="evidence" value="ECO:0007669"/>
    <property type="project" value="InterPro"/>
</dbReference>
<dbReference type="Proteomes" id="UP000199686">
    <property type="component" value="Unassembled WGS sequence"/>
</dbReference>
<comment type="caution">
    <text evidence="3">The sequence shown here is derived from an EMBL/GenBank/DDBJ whole genome shotgun (WGS) entry which is preliminary data.</text>
</comment>
<dbReference type="Proteomes" id="UP000195947">
    <property type="component" value="Unassembled WGS sequence"/>
</dbReference>
<name>A0AB38BLL3_9LACT</name>
<sequence>MKILWITNISIGDMAIGKPMGGLWMDALLKEIKKEKEFSFVIVTSNNSKSLEHKNIDGIQYYAVPGGLPVHYKRDTKIAYNEWKEIFEIEKPDVIHVWGTEYSHAVPALEVAKDLKIPSVIYIQGILRAISRFATGQLPFFKMLKYTTLRDIYRSQLLAFQNNWFKNRAKTEERLISLSGSVVVENKWAEYFCKSINPEIRVFKIPLNINKEFSQHTWSVSTMHPHTIISNASGPAYKGIHILLEALLIIRRRFPDVKLFIPGKSMIVSGGHINRQKVPGYWNYISDFIRNNDLGENVIFTGYLTQKELAEKLSQANVFAMASSIENHSSSLKEAMAVGTPSVASQVGGVPEYFNFGDTGFSYRFEEYECLAGYICELFEDTELCLKFSNASKKKSDEIDGIEITKKIISMYKILSQKDYLHES</sequence>
<protein>
    <submittedName>
        <fullName evidence="2">Glycosyl transferases group 1</fullName>
    </submittedName>
    <submittedName>
        <fullName evidence="3">Glycosyltransferase involved in cell wall bisynthesis</fullName>
    </submittedName>
</protein>
<evidence type="ECO:0000313" key="5">
    <source>
        <dbReference type="Proteomes" id="UP000199686"/>
    </source>
</evidence>
<dbReference type="SUPFAM" id="SSF53756">
    <property type="entry name" value="UDP-Glycosyltransferase/glycogen phosphorylase"/>
    <property type="match status" value="1"/>
</dbReference>